<evidence type="ECO:0000256" key="7">
    <source>
        <dbReference type="SAM" id="Phobius"/>
    </source>
</evidence>
<dbReference type="PANTHER" id="PTHR43806">
    <property type="entry name" value="PEPTIDASE S8"/>
    <property type="match status" value="1"/>
</dbReference>
<keyword evidence="10" id="KW-1185">Reference proteome</keyword>
<dbReference type="InterPro" id="IPR015500">
    <property type="entry name" value="Peptidase_S8_subtilisin-rel"/>
</dbReference>
<dbReference type="SUPFAM" id="SSF49373">
    <property type="entry name" value="Invasin/intimin cell-adhesion fragments"/>
    <property type="match status" value="1"/>
</dbReference>
<dbReference type="AlphaFoldDB" id="H6LH07"/>
<dbReference type="InterPro" id="IPR023827">
    <property type="entry name" value="Peptidase_S8_Asp-AS"/>
</dbReference>
<feature type="active site" description="Charge relay system" evidence="5">
    <location>
        <position position="218"/>
    </location>
</feature>
<dbReference type="HOGENOM" id="CLU_413692_0_0_9"/>
<proteinExistence type="inferred from homology"/>
<dbReference type="InterPro" id="IPR003343">
    <property type="entry name" value="Big_2"/>
</dbReference>
<keyword evidence="7" id="KW-1133">Transmembrane helix</keyword>
<feature type="transmembrane region" description="Helical" evidence="7">
    <location>
        <begin position="28"/>
        <end position="47"/>
    </location>
</feature>
<comment type="similarity">
    <text evidence="1 5 6">Belongs to the peptidase S8 family.</text>
</comment>
<evidence type="ECO:0000256" key="3">
    <source>
        <dbReference type="ARBA" id="ARBA00022801"/>
    </source>
</evidence>
<protein>
    <submittedName>
        <fullName evidence="9">Serine protease</fullName>
        <ecNumber evidence="9">3.4.21.-</ecNumber>
    </submittedName>
</protein>
<dbReference type="InterPro" id="IPR006637">
    <property type="entry name" value="ChW"/>
</dbReference>
<feature type="active site" description="Charge relay system" evidence="5">
    <location>
        <position position="185"/>
    </location>
</feature>
<dbReference type="STRING" id="931626.Awo_c03440"/>
<reference evidence="10" key="1">
    <citation type="submission" date="2011-07" db="EMBL/GenBank/DDBJ databases">
        <title>Complete genome sequence of Acetobacterium woodii.</title>
        <authorList>
            <person name="Poehlein A."/>
            <person name="Schmidt S."/>
            <person name="Kaster A.-K."/>
            <person name="Goenrich M."/>
            <person name="Vollmers J."/>
            <person name="Thuermer A."/>
            <person name="Gottschalk G."/>
            <person name="Thauer R.K."/>
            <person name="Daniel R."/>
            <person name="Mueller V."/>
        </authorList>
    </citation>
    <scope>NUCLEOTIDE SEQUENCE [LARGE SCALE GENOMIC DNA]</scope>
    <source>
        <strain evidence="10">ATCC 29683 / DSM 1030 / JCM 2381 / KCTC 1655 / WB1</strain>
    </source>
</reference>
<dbReference type="PROSITE" id="PS00137">
    <property type="entry name" value="SUBTILASE_HIS"/>
    <property type="match status" value="1"/>
</dbReference>
<dbReference type="SMART" id="SM00635">
    <property type="entry name" value="BID_2"/>
    <property type="match status" value="1"/>
</dbReference>
<evidence type="ECO:0000256" key="6">
    <source>
        <dbReference type="RuleBase" id="RU003355"/>
    </source>
</evidence>
<dbReference type="Pfam" id="PF07538">
    <property type="entry name" value="ChW"/>
    <property type="match status" value="3"/>
</dbReference>
<evidence type="ECO:0000313" key="9">
    <source>
        <dbReference type="EMBL" id="AFA47145.1"/>
    </source>
</evidence>
<dbReference type="PANTHER" id="PTHR43806:SF11">
    <property type="entry name" value="CEREVISIN-RELATED"/>
    <property type="match status" value="1"/>
</dbReference>
<dbReference type="InterPro" id="IPR023828">
    <property type="entry name" value="Peptidase_S8_Ser-AS"/>
</dbReference>
<dbReference type="InterPro" id="IPR050131">
    <property type="entry name" value="Peptidase_S8_subtilisin-like"/>
</dbReference>
<organism evidence="9 10">
    <name type="scientific">Acetobacterium woodii (strain ATCC 29683 / DSM 1030 / JCM 2381 / KCTC 1655 / WB1)</name>
    <dbReference type="NCBI Taxonomy" id="931626"/>
    <lineage>
        <taxon>Bacteria</taxon>
        <taxon>Bacillati</taxon>
        <taxon>Bacillota</taxon>
        <taxon>Clostridia</taxon>
        <taxon>Eubacteriales</taxon>
        <taxon>Eubacteriaceae</taxon>
        <taxon>Acetobacterium</taxon>
    </lineage>
</organism>
<keyword evidence="7" id="KW-0812">Transmembrane</keyword>
<keyword evidence="4 5" id="KW-0720">Serine protease</keyword>
<dbReference type="Gene3D" id="2.60.40.1080">
    <property type="match status" value="1"/>
</dbReference>
<dbReference type="InterPro" id="IPR022398">
    <property type="entry name" value="Peptidase_S8_His-AS"/>
</dbReference>
<dbReference type="PROSITE" id="PS00138">
    <property type="entry name" value="SUBTILASE_SER"/>
    <property type="match status" value="1"/>
</dbReference>
<reference evidence="9 10" key="2">
    <citation type="journal article" date="2012" name="PLoS ONE">
        <title>An ancient pathway combining carbon dioxide fixation with the generation and utilization of a sodium ion gradient for ATP synthesis.</title>
        <authorList>
            <person name="Poehlein A."/>
            <person name="Schmidt S."/>
            <person name="Kaster A.K."/>
            <person name="Goenrich M."/>
            <person name="Vollmers J."/>
            <person name="Thurmer A."/>
            <person name="Bertsch J."/>
            <person name="Schuchmann K."/>
            <person name="Voigt B."/>
            <person name="Hecker M."/>
            <person name="Daniel R."/>
            <person name="Thauer R.K."/>
            <person name="Gottschalk G."/>
            <person name="Muller V."/>
        </authorList>
    </citation>
    <scope>NUCLEOTIDE SEQUENCE [LARGE SCALE GENOMIC DNA]</scope>
    <source>
        <strain evidence="10">ATCC 29683 / DSM 1030 / JCM 2381 / KCTC 1655 / WB1</strain>
    </source>
</reference>
<gene>
    <name evidence="9" type="ordered locus">Awo_c03440</name>
</gene>
<accession>H6LH07</accession>
<dbReference type="Proteomes" id="UP000007177">
    <property type="component" value="Chromosome"/>
</dbReference>
<dbReference type="eggNOG" id="COG5492">
    <property type="taxonomic scope" value="Bacteria"/>
</dbReference>
<evidence type="ECO:0000259" key="8">
    <source>
        <dbReference type="SMART" id="SM00635"/>
    </source>
</evidence>
<keyword evidence="2 5" id="KW-0645">Protease</keyword>
<dbReference type="InterPro" id="IPR036852">
    <property type="entry name" value="Peptidase_S8/S53_dom_sf"/>
</dbReference>
<dbReference type="GO" id="GO:0006508">
    <property type="term" value="P:proteolysis"/>
    <property type="evidence" value="ECO:0007669"/>
    <property type="project" value="UniProtKB-KW"/>
</dbReference>
<feature type="active site" description="Charge relay system" evidence="5">
    <location>
        <position position="378"/>
    </location>
</feature>
<dbReference type="InterPro" id="IPR000209">
    <property type="entry name" value="Peptidase_S8/S53_dom"/>
</dbReference>
<evidence type="ECO:0000256" key="5">
    <source>
        <dbReference type="PROSITE-ProRule" id="PRU01240"/>
    </source>
</evidence>
<evidence type="ECO:0000313" key="10">
    <source>
        <dbReference type="Proteomes" id="UP000007177"/>
    </source>
</evidence>
<dbReference type="GO" id="GO:0004252">
    <property type="term" value="F:serine-type endopeptidase activity"/>
    <property type="evidence" value="ECO:0007669"/>
    <property type="project" value="UniProtKB-UniRule"/>
</dbReference>
<feature type="domain" description="BIG2" evidence="8">
    <location>
        <begin position="442"/>
        <end position="520"/>
    </location>
</feature>
<dbReference type="Pfam" id="PF02368">
    <property type="entry name" value="Big_2"/>
    <property type="match status" value="1"/>
</dbReference>
<evidence type="ECO:0000256" key="1">
    <source>
        <dbReference type="ARBA" id="ARBA00011073"/>
    </source>
</evidence>
<evidence type="ECO:0000256" key="4">
    <source>
        <dbReference type="ARBA" id="ARBA00022825"/>
    </source>
</evidence>
<dbReference type="EMBL" id="CP002987">
    <property type="protein sequence ID" value="AFA47145.1"/>
    <property type="molecule type" value="Genomic_DNA"/>
</dbReference>
<dbReference type="PROSITE" id="PS00136">
    <property type="entry name" value="SUBTILASE_ASP"/>
    <property type="match status" value="1"/>
</dbReference>
<dbReference type="Pfam" id="PF00082">
    <property type="entry name" value="Peptidase_S8"/>
    <property type="match status" value="1"/>
</dbReference>
<dbReference type="SUPFAM" id="SSF52743">
    <property type="entry name" value="Subtilisin-like"/>
    <property type="match status" value="1"/>
</dbReference>
<dbReference type="Gene3D" id="3.40.50.200">
    <property type="entry name" value="Peptidase S8/S53 domain"/>
    <property type="match status" value="1"/>
</dbReference>
<dbReference type="SMART" id="SM00728">
    <property type="entry name" value="ChW"/>
    <property type="match status" value="3"/>
</dbReference>
<dbReference type="InterPro" id="IPR008964">
    <property type="entry name" value="Invasin/intimin_cell_adhesion"/>
</dbReference>
<dbReference type="PROSITE" id="PS51892">
    <property type="entry name" value="SUBTILASE"/>
    <property type="match status" value="1"/>
</dbReference>
<dbReference type="eggNOG" id="COG1404">
    <property type="taxonomic scope" value="Bacteria"/>
</dbReference>
<dbReference type="EC" id="3.4.21.-" evidence="9"/>
<name>H6LH07_ACEWD</name>
<dbReference type="KEGG" id="awo:Awo_c03440"/>
<sequence length="682" mass="73080">MFDIFQFCNYLILIFKEKAMSKKFTKKAFLIIITFILAALWPIDVIAENVNPGATMKINTITELPTLSDTSNVNNQVVVIYKTANSMNIQSLNLTTDEIIGGKNVSDRVDLLELDPNIDMNSFIKTLNENPNVMAADKNKIVRKAALTNDPYIQNGYAWQFSGIGADETWNQVANSDPVVVAVLDTGVNANHPDLQGRLVDGYDYLTQSTNIVDHDGHGTCVSGCISAIANNNLGIAGVTGTANVKIASYCIGSEYYDDSTICAALLACADRPDIDVINMSYGGYEKSSTEQSALEYASTKGKILVASSGNEGDDRKYAGQYSYPASYDKVISVAATNSRNQVSSFSQYNDLVDLAAPGEAIYTTSKTGGYEFIDGTSFSSPIVAGACAVLLAANPSLSADKVETILKNTALDLGQSGKDNYSGYGLIQLDQALQEGSSEIPLTAILLNKSTLSLTPNSSEQLTVSYIPIDTTAIKTVTWSSANPNVATVNSNGMVTSLSEGMTTITAKVGSITTTCTVTVTTTEPSTIDCLYRTHIQNTGWQPWRYNGDVSGTSGQGLRLEAIEIKLDPAANDLGIEYQTHVQNIGWQPSQHDGDLSGTSGEGLRLEAIRIHLTGSDAGAYAVYYRVHAQNIGWMDWAKDGEASGTAGFGYRLEAIEINVVPYGSPAPGPTEQPFIDANVN</sequence>
<keyword evidence="3 5" id="KW-0378">Hydrolase</keyword>
<evidence type="ECO:0000256" key="2">
    <source>
        <dbReference type="ARBA" id="ARBA00022670"/>
    </source>
</evidence>
<dbReference type="PRINTS" id="PR00723">
    <property type="entry name" value="SUBTILISIN"/>
</dbReference>
<keyword evidence="7" id="KW-0472">Membrane</keyword>